<comment type="caution">
    <text evidence="2">The sequence shown here is derived from an EMBL/GenBank/DDBJ whole genome shotgun (WGS) entry which is preliminary data.</text>
</comment>
<dbReference type="SUPFAM" id="SSF52096">
    <property type="entry name" value="ClpP/crotonase"/>
    <property type="match status" value="1"/>
</dbReference>
<proteinExistence type="inferred from homology"/>
<organism evidence="2 3">
    <name type="scientific">Colletotrichum sublineola</name>
    <name type="common">Sorghum anthracnose fungus</name>
    <dbReference type="NCBI Taxonomy" id="1173701"/>
    <lineage>
        <taxon>Eukaryota</taxon>
        <taxon>Fungi</taxon>
        <taxon>Dikarya</taxon>
        <taxon>Ascomycota</taxon>
        <taxon>Pezizomycotina</taxon>
        <taxon>Sordariomycetes</taxon>
        <taxon>Hypocreomycetidae</taxon>
        <taxon>Glomerellales</taxon>
        <taxon>Glomerellaceae</taxon>
        <taxon>Colletotrichum</taxon>
        <taxon>Colletotrichum graminicola species complex</taxon>
    </lineage>
</organism>
<dbReference type="OMA" id="NAYTEQM"/>
<name>A0A066XDA6_COLSU</name>
<dbReference type="PANTHER" id="PTHR43802:SF1">
    <property type="entry name" value="IP11341P-RELATED"/>
    <property type="match status" value="1"/>
</dbReference>
<dbReference type="eggNOG" id="KOG1680">
    <property type="taxonomic scope" value="Eukaryota"/>
</dbReference>
<protein>
    <submittedName>
        <fullName evidence="2">Putative enoyl-CoA hydratase/isomerase</fullName>
    </submittedName>
</protein>
<dbReference type="AlphaFoldDB" id="A0A066XDA6"/>
<dbReference type="InterPro" id="IPR001753">
    <property type="entry name" value="Enoyl-CoA_hydra/iso"/>
</dbReference>
<dbReference type="InterPro" id="IPR029045">
    <property type="entry name" value="ClpP/crotonase-like_dom_sf"/>
</dbReference>
<evidence type="ECO:0000256" key="1">
    <source>
        <dbReference type="ARBA" id="ARBA00005254"/>
    </source>
</evidence>
<dbReference type="Gene3D" id="3.90.226.10">
    <property type="entry name" value="2-enoyl-CoA Hydratase, Chain A, domain 1"/>
    <property type="match status" value="2"/>
</dbReference>
<keyword evidence="2" id="KW-0413">Isomerase</keyword>
<dbReference type="STRING" id="1173701.A0A066XDA6"/>
<dbReference type="Proteomes" id="UP000027238">
    <property type="component" value="Unassembled WGS sequence"/>
</dbReference>
<dbReference type="OrthoDB" id="2018133at2759"/>
<dbReference type="HOGENOM" id="CLU_1156960_0_0_1"/>
<dbReference type="CDD" id="cd06558">
    <property type="entry name" value="crotonase-like"/>
    <property type="match status" value="1"/>
</dbReference>
<dbReference type="GO" id="GO:0016853">
    <property type="term" value="F:isomerase activity"/>
    <property type="evidence" value="ECO:0007669"/>
    <property type="project" value="UniProtKB-KW"/>
</dbReference>
<accession>A0A066XDA6</accession>
<evidence type="ECO:0000313" key="3">
    <source>
        <dbReference type="Proteomes" id="UP000027238"/>
    </source>
</evidence>
<gene>
    <name evidence="2" type="ORF">CSUB01_02578</name>
</gene>
<evidence type="ECO:0000313" key="2">
    <source>
        <dbReference type="EMBL" id="KDN64015.1"/>
    </source>
</evidence>
<comment type="similarity">
    <text evidence="1">Belongs to the enoyl-CoA hydratase/isomerase family.</text>
</comment>
<reference evidence="3" key="1">
    <citation type="journal article" date="2014" name="Genome Announc.">
        <title>Draft genome sequence of Colletotrichum sublineola, a destructive pathogen of cultivated sorghum.</title>
        <authorList>
            <person name="Baroncelli R."/>
            <person name="Sanz-Martin J.M."/>
            <person name="Rech G.E."/>
            <person name="Sukno S.A."/>
            <person name="Thon M.R."/>
        </authorList>
    </citation>
    <scope>NUCLEOTIDE SEQUENCE [LARGE SCALE GENOMIC DNA]</scope>
    <source>
        <strain evidence="3">TX430BB</strain>
    </source>
</reference>
<dbReference type="PANTHER" id="PTHR43802">
    <property type="entry name" value="ENOYL-COA HYDRATASE"/>
    <property type="match status" value="1"/>
</dbReference>
<dbReference type="Pfam" id="PF00378">
    <property type="entry name" value="ECH_1"/>
    <property type="match status" value="1"/>
</dbReference>
<sequence>MSGLPTSYNTLTLPQVRLSHHPVSSPTPTPVIIMAPDRPTAHNALTDSMASSVVCACALLWADPRVKCIVLMSSDPENRTFCADMDHHQRVRLRGTTHDEHCDTGSVVALAMHNCAKPIVAAINGPASVRVVSRAAKVGPVSGRRVSTWRPARLYICLASLAPGPRCTSEIVEAEQILPRALIIAEDIAANVSTVAIRVMRDMILRSPQSPEEAYLLESKVFFDMLNRKDSKEGKDSFLQKCAPHFDGTMGKDAPSSYLWWEEKDVKAKIRAEIKSPIGERIKCLSKHSLELPSLVPP</sequence>
<keyword evidence="3" id="KW-1185">Reference proteome</keyword>
<dbReference type="EMBL" id="JMSE01001165">
    <property type="protein sequence ID" value="KDN64015.1"/>
    <property type="molecule type" value="Genomic_DNA"/>
</dbReference>